<dbReference type="GO" id="GO:0000160">
    <property type="term" value="P:phosphorelay signal transduction system"/>
    <property type="evidence" value="ECO:0007669"/>
    <property type="project" value="InterPro"/>
</dbReference>
<dbReference type="SUPFAM" id="SSF52172">
    <property type="entry name" value="CheY-like"/>
    <property type="match status" value="1"/>
</dbReference>
<dbReference type="Pfam" id="PF00072">
    <property type="entry name" value="Response_reg"/>
    <property type="match status" value="1"/>
</dbReference>
<gene>
    <name evidence="4" type="ORF">SAMN04488523_10665</name>
</gene>
<proteinExistence type="predicted"/>
<dbReference type="Gene3D" id="3.40.50.2300">
    <property type="match status" value="1"/>
</dbReference>
<name>A0A1I1Z7S5_9RHOB</name>
<evidence type="ECO:0000259" key="3">
    <source>
        <dbReference type="PROSITE" id="PS50110"/>
    </source>
</evidence>
<dbReference type="InterPro" id="IPR001789">
    <property type="entry name" value="Sig_transdc_resp-reg_receiver"/>
</dbReference>
<keyword evidence="1 2" id="KW-0597">Phosphoprotein</keyword>
<feature type="modified residue" description="4-aspartylphosphate" evidence="2">
    <location>
        <position position="67"/>
    </location>
</feature>
<evidence type="ECO:0000313" key="5">
    <source>
        <dbReference type="Proteomes" id="UP000198977"/>
    </source>
</evidence>
<dbReference type="OrthoDB" id="7060229at2"/>
<dbReference type="STRING" id="74348.SAMN04488523_10665"/>
<dbReference type="Proteomes" id="UP000198977">
    <property type="component" value="Unassembled WGS sequence"/>
</dbReference>
<evidence type="ECO:0000256" key="1">
    <source>
        <dbReference type="ARBA" id="ARBA00022553"/>
    </source>
</evidence>
<evidence type="ECO:0000313" key="4">
    <source>
        <dbReference type="EMBL" id="SFE27348.1"/>
    </source>
</evidence>
<dbReference type="PROSITE" id="PS50110">
    <property type="entry name" value="RESPONSE_REGULATORY"/>
    <property type="match status" value="1"/>
</dbReference>
<organism evidence="4 5">
    <name type="scientific">Sulfitobacter brevis</name>
    <dbReference type="NCBI Taxonomy" id="74348"/>
    <lineage>
        <taxon>Bacteria</taxon>
        <taxon>Pseudomonadati</taxon>
        <taxon>Pseudomonadota</taxon>
        <taxon>Alphaproteobacteria</taxon>
        <taxon>Rhodobacterales</taxon>
        <taxon>Roseobacteraceae</taxon>
        <taxon>Sulfitobacter</taxon>
    </lineage>
</organism>
<evidence type="ECO:0000256" key="2">
    <source>
        <dbReference type="PROSITE-ProRule" id="PRU00169"/>
    </source>
</evidence>
<dbReference type="InterPro" id="IPR050595">
    <property type="entry name" value="Bact_response_regulator"/>
</dbReference>
<sequence>MGGERALSSPDKEPALRILVVEDNVFIAFDLEAQIQDMGHVVVGIAMTASSAIEMSNQHRPDLAIVDLQLADGSRGQDAAEHLRTELEIPSIIVSGSLHHVTADERAIIQPIAMLSKPLLPNELRQVIDKMASSQRA</sequence>
<dbReference type="EMBL" id="FOMW01000006">
    <property type="protein sequence ID" value="SFE27348.1"/>
    <property type="molecule type" value="Genomic_DNA"/>
</dbReference>
<feature type="domain" description="Response regulatory" evidence="3">
    <location>
        <begin position="17"/>
        <end position="132"/>
    </location>
</feature>
<dbReference type="InterPro" id="IPR011006">
    <property type="entry name" value="CheY-like_superfamily"/>
</dbReference>
<dbReference type="AlphaFoldDB" id="A0A1I1Z7S5"/>
<reference evidence="5" key="1">
    <citation type="submission" date="2016-10" db="EMBL/GenBank/DDBJ databases">
        <authorList>
            <person name="Varghese N."/>
            <person name="Submissions S."/>
        </authorList>
    </citation>
    <scope>NUCLEOTIDE SEQUENCE [LARGE SCALE GENOMIC DNA]</scope>
    <source>
        <strain evidence="5">DSM 11443</strain>
    </source>
</reference>
<dbReference type="SMART" id="SM00448">
    <property type="entry name" value="REC"/>
    <property type="match status" value="1"/>
</dbReference>
<dbReference type="RefSeq" id="WP_093923634.1">
    <property type="nucleotide sequence ID" value="NZ_FOMW01000006.1"/>
</dbReference>
<dbReference type="PANTHER" id="PTHR44591">
    <property type="entry name" value="STRESS RESPONSE REGULATOR PROTEIN 1"/>
    <property type="match status" value="1"/>
</dbReference>
<keyword evidence="5" id="KW-1185">Reference proteome</keyword>
<protein>
    <submittedName>
        <fullName evidence="4">CheY chemotaxis protein or a CheY-like REC (Receiver) domain</fullName>
    </submittedName>
</protein>
<accession>A0A1I1Z7S5</accession>
<dbReference type="PANTHER" id="PTHR44591:SF3">
    <property type="entry name" value="RESPONSE REGULATORY DOMAIN-CONTAINING PROTEIN"/>
    <property type="match status" value="1"/>
</dbReference>